<keyword evidence="4 5" id="KW-0472">Membrane</keyword>
<comment type="caution">
    <text evidence="6">The sequence shown here is derived from an EMBL/GenBank/DDBJ whole genome shotgun (WGS) entry which is preliminary data.</text>
</comment>
<name>A0A8J3MW18_9CHLR</name>
<feature type="transmembrane region" description="Helical" evidence="5">
    <location>
        <begin position="91"/>
        <end position="112"/>
    </location>
</feature>
<organism evidence="6 7">
    <name type="scientific">Ktedonospora formicarum</name>
    <dbReference type="NCBI Taxonomy" id="2778364"/>
    <lineage>
        <taxon>Bacteria</taxon>
        <taxon>Bacillati</taxon>
        <taxon>Chloroflexota</taxon>
        <taxon>Ktedonobacteria</taxon>
        <taxon>Ktedonobacterales</taxon>
        <taxon>Ktedonobacteraceae</taxon>
        <taxon>Ktedonospora</taxon>
    </lineage>
</organism>
<keyword evidence="6" id="KW-0489">Methyltransferase</keyword>
<sequence>MIFPLAFFLAAGTLAWSEAWIFLLLYYGFVVATARLLSRRNPTLLEERMSIFKPRPGGLDWMFVLLFLISALWLVLMPLDAVRYHWTHIPFWLQVVGAFALAGSFVLIYRVFQENAYLTPTIRIQLEREHKVVSSGPYRFVRHPMYSGACLFLVGTALLLGSVFGLLLSLVISALFARRAVMEENLLRSELPGYEAYMSRVRYRLLPRVW</sequence>
<protein>
    <submittedName>
        <fullName evidence="6">Isoprenylcysteine carboxyl methyltransferase</fullName>
    </submittedName>
</protein>
<evidence type="ECO:0000313" key="7">
    <source>
        <dbReference type="Proteomes" id="UP000612362"/>
    </source>
</evidence>
<proteinExistence type="predicted"/>
<dbReference type="InterPro" id="IPR052527">
    <property type="entry name" value="Metal_cation-efflux_comp"/>
</dbReference>
<keyword evidence="2 5" id="KW-0812">Transmembrane</keyword>
<accession>A0A8J3MW18</accession>
<reference evidence="6" key="1">
    <citation type="submission" date="2020-10" db="EMBL/GenBank/DDBJ databases">
        <title>Taxonomic study of unclassified bacteria belonging to the class Ktedonobacteria.</title>
        <authorList>
            <person name="Yabe S."/>
            <person name="Wang C.M."/>
            <person name="Zheng Y."/>
            <person name="Sakai Y."/>
            <person name="Cavaletti L."/>
            <person name="Monciardini P."/>
            <person name="Donadio S."/>
        </authorList>
    </citation>
    <scope>NUCLEOTIDE SEQUENCE</scope>
    <source>
        <strain evidence="6">SOSP1-1</strain>
    </source>
</reference>
<dbReference type="InterPro" id="IPR007318">
    <property type="entry name" value="Phopholipid_MeTrfase"/>
</dbReference>
<evidence type="ECO:0000256" key="3">
    <source>
        <dbReference type="ARBA" id="ARBA00022989"/>
    </source>
</evidence>
<dbReference type="GO" id="GO:0032259">
    <property type="term" value="P:methylation"/>
    <property type="evidence" value="ECO:0007669"/>
    <property type="project" value="UniProtKB-KW"/>
</dbReference>
<keyword evidence="7" id="KW-1185">Reference proteome</keyword>
<evidence type="ECO:0000256" key="2">
    <source>
        <dbReference type="ARBA" id="ARBA00022692"/>
    </source>
</evidence>
<comment type="subcellular location">
    <subcellularLocation>
        <location evidence="1">Endomembrane system</location>
        <topology evidence="1">Multi-pass membrane protein</topology>
    </subcellularLocation>
</comment>
<dbReference type="GO" id="GO:0012505">
    <property type="term" value="C:endomembrane system"/>
    <property type="evidence" value="ECO:0007669"/>
    <property type="project" value="UniProtKB-SubCell"/>
</dbReference>
<evidence type="ECO:0000256" key="1">
    <source>
        <dbReference type="ARBA" id="ARBA00004127"/>
    </source>
</evidence>
<keyword evidence="3 5" id="KW-1133">Transmembrane helix</keyword>
<gene>
    <name evidence="6" type="ORF">KSX_64010</name>
</gene>
<dbReference type="PANTHER" id="PTHR43847:SF1">
    <property type="entry name" value="BLL3993 PROTEIN"/>
    <property type="match status" value="1"/>
</dbReference>
<dbReference type="Proteomes" id="UP000612362">
    <property type="component" value="Unassembled WGS sequence"/>
</dbReference>
<dbReference type="GO" id="GO:0008168">
    <property type="term" value="F:methyltransferase activity"/>
    <property type="evidence" value="ECO:0007669"/>
    <property type="project" value="UniProtKB-KW"/>
</dbReference>
<dbReference type="Pfam" id="PF04191">
    <property type="entry name" value="PEMT"/>
    <property type="match status" value="1"/>
</dbReference>
<dbReference type="AlphaFoldDB" id="A0A8J3MW18"/>
<evidence type="ECO:0000256" key="4">
    <source>
        <dbReference type="ARBA" id="ARBA00023136"/>
    </source>
</evidence>
<evidence type="ECO:0000313" key="6">
    <source>
        <dbReference type="EMBL" id="GHO48238.1"/>
    </source>
</evidence>
<dbReference type="Gene3D" id="1.20.120.1630">
    <property type="match status" value="1"/>
</dbReference>
<dbReference type="PANTHER" id="PTHR43847">
    <property type="entry name" value="BLL3993 PROTEIN"/>
    <property type="match status" value="1"/>
</dbReference>
<feature type="transmembrane region" description="Helical" evidence="5">
    <location>
        <begin position="20"/>
        <end position="38"/>
    </location>
</feature>
<evidence type="ECO:0000256" key="5">
    <source>
        <dbReference type="SAM" id="Phobius"/>
    </source>
</evidence>
<dbReference type="EMBL" id="BNJF01000003">
    <property type="protein sequence ID" value="GHO48238.1"/>
    <property type="molecule type" value="Genomic_DNA"/>
</dbReference>
<feature type="transmembrane region" description="Helical" evidence="5">
    <location>
        <begin position="149"/>
        <end position="177"/>
    </location>
</feature>
<keyword evidence="6" id="KW-0808">Transferase</keyword>
<feature type="transmembrane region" description="Helical" evidence="5">
    <location>
        <begin position="59"/>
        <end position="79"/>
    </location>
</feature>